<dbReference type="GO" id="GO:0016020">
    <property type="term" value="C:membrane"/>
    <property type="evidence" value="ECO:0007669"/>
    <property type="project" value="UniProtKB-SubCell"/>
</dbReference>
<dbReference type="EMBL" id="LAFY01004064">
    <property type="protein sequence ID" value="KJX95568.1"/>
    <property type="molecule type" value="Genomic_DNA"/>
</dbReference>
<feature type="transmembrane region" description="Helical" evidence="8">
    <location>
        <begin position="446"/>
        <end position="467"/>
    </location>
</feature>
<dbReference type="SUPFAM" id="SSF103473">
    <property type="entry name" value="MFS general substrate transporter"/>
    <property type="match status" value="1"/>
</dbReference>
<feature type="transmembrane region" description="Helical" evidence="8">
    <location>
        <begin position="163"/>
        <end position="184"/>
    </location>
</feature>
<keyword evidence="11" id="KW-1185">Reference proteome</keyword>
<dbReference type="Pfam" id="PF00083">
    <property type="entry name" value="Sugar_tr"/>
    <property type="match status" value="1"/>
</dbReference>
<feature type="transmembrane region" description="Helical" evidence="8">
    <location>
        <begin position="418"/>
        <end position="440"/>
    </location>
</feature>
<dbReference type="NCBIfam" id="TIGR00879">
    <property type="entry name" value="SP"/>
    <property type="match status" value="1"/>
</dbReference>
<protein>
    <submittedName>
        <fullName evidence="10">Sugar transporter like protein</fullName>
    </submittedName>
</protein>
<comment type="subcellular location">
    <subcellularLocation>
        <location evidence="1">Membrane</location>
        <topology evidence="1">Multi-pass membrane protein</topology>
    </subcellularLocation>
</comment>
<keyword evidence="6 8" id="KW-0472">Membrane</keyword>
<evidence type="ECO:0000256" key="1">
    <source>
        <dbReference type="ARBA" id="ARBA00004141"/>
    </source>
</evidence>
<keyword evidence="4 8" id="KW-0812">Transmembrane</keyword>
<dbReference type="PANTHER" id="PTHR48022:SF77">
    <property type="entry name" value="MAJOR FACILITATOR SUPERFAMILY (MFS) PROFILE DOMAIN-CONTAINING PROTEIN"/>
    <property type="match status" value="1"/>
</dbReference>
<feature type="transmembrane region" description="Helical" evidence="8">
    <location>
        <begin position="103"/>
        <end position="125"/>
    </location>
</feature>
<feature type="domain" description="Major facilitator superfamily (MFS) profile" evidence="9">
    <location>
        <begin position="24"/>
        <end position="473"/>
    </location>
</feature>
<evidence type="ECO:0000256" key="4">
    <source>
        <dbReference type="ARBA" id="ARBA00022692"/>
    </source>
</evidence>
<evidence type="ECO:0000256" key="7">
    <source>
        <dbReference type="RuleBase" id="RU003346"/>
    </source>
</evidence>
<feature type="transmembrane region" description="Helical" evidence="8">
    <location>
        <begin position="72"/>
        <end position="91"/>
    </location>
</feature>
<evidence type="ECO:0000313" key="10">
    <source>
        <dbReference type="EMBL" id="KJX95568.1"/>
    </source>
</evidence>
<name>A0A0F4GDT8_9PEZI</name>
<dbReference type="InterPro" id="IPR020846">
    <property type="entry name" value="MFS_dom"/>
</dbReference>
<evidence type="ECO:0000259" key="9">
    <source>
        <dbReference type="PROSITE" id="PS50850"/>
    </source>
</evidence>
<accession>A0A0F4GDT8</accession>
<evidence type="ECO:0000256" key="3">
    <source>
        <dbReference type="ARBA" id="ARBA00022448"/>
    </source>
</evidence>
<evidence type="ECO:0000256" key="5">
    <source>
        <dbReference type="ARBA" id="ARBA00022989"/>
    </source>
</evidence>
<dbReference type="PANTHER" id="PTHR48022">
    <property type="entry name" value="PLASTIDIC GLUCOSE TRANSPORTER 4"/>
    <property type="match status" value="1"/>
</dbReference>
<comment type="caution">
    <text evidence="10">The sequence shown here is derived from an EMBL/GenBank/DDBJ whole genome shotgun (WGS) entry which is preliminary data.</text>
</comment>
<dbReference type="PROSITE" id="PS50850">
    <property type="entry name" value="MFS"/>
    <property type="match status" value="1"/>
</dbReference>
<proteinExistence type="inferred from homology"/>
<dbReference type="Proteomes" id="UP000033647">
    <property type="component" value="Unassembled WGS sequence"/>
</dbReference>
<keyword evidence="3 7" id="KW-0813">Transport</keyword>
<feature type="transmembrane region" description="Helical" evidence="8">
    <location>
        <begin position="21"/>
        <end position="42"/>
    </location>
</feature>
<evidence type="ECO:0000256" key="2">
    <source>
        <dbReference type="ARBA" id="ARBA00010992"/>
    </source>
</evidence>
<reference evidence="10 11" key="1">
    <citation type="submission" date="2015-03" db="EMBL/GenBank/DDBJ databases">
        <title>RNA-seq based gene annotation and comparative genomics of four Zymoseptoria species reveal species-specific pathogenicity related genes and transposable element activity.</title>
        <authorList>
            <person name="Grandaubert J."/>
            <person name="Bhattacharyya A."/>
            <person name="Stukenbrock E.H."/>
        </authorList>
    </citation>
    <scope>NUCLEOTIDE SEQUENCE [LARGE SCALE GENOMIC DNA]</scope>
    <source>
        <strain evidence="10 11">Zb18110</strain>
    </source>
</reference>
<keyword evidence="5 8" id="KW-1133">Transmembrane helix</keyword>
<feature type="transmembrane region" description="Helical" evidence="8">
    <location>
        <begin position="347"/>
        <end position="367"/>
    </location>
</feature>
<feature type="transmembrane region" description="Helical" evidence="8">
    <location>
        <begin position="283"/>
        <end position="302"/>
    </location>
</feature>
<keyword evidence="10" id="KW-0762">Sugar transport</keyword>
<comment type="similarity">
    <text evidence="2 7">Belongs to the major facilitator superfamily. Sugar transporter (TC 2.A.1.1) family.</text>
</comment>
<feature type="transmembrane region" description="Helical" evidence="8">
    <location>
        <begin position="131"/>
        <end position="151"/>
    </location>
</feature>
<dbReference type="InterPro" id="IPR036259">
    <property type="entry name" value="MFS_trans_sf"/>
</dbReference>
<dbReference type="FunFam" id="1.20.1250.20:FF:000078">
    <property type="entry name" value="MFS maltose transporter, putative"/>
    <property type="match status" value="1"/>
</dbReference>
<feature type="transmembrane region" description="Helical" evidence="8">
    <location>
        <begin position="196"/>
        <end position="215"/>
    </location>
</feature>
<feature type="transmembrane region" description="Helical" evidence="8">
    <location>
        <begin position="379"/>
        <end position="406"/>
    </location>
</feature>
<dbReference type="Gene3D" id="1.20.1250.20">
    <property type="entry name" value="MFS general substrate transporter like domains"/>
    <property type="match status" value="1"/>
</dbReference>
<dbReference type="InterPro" id="IPR005828">
    <property type="entry name" value="MFS_sugar_transport-like"/>
</dbReference>
<evidence type="ECO:0000256" key="6">
    <source>
        <dbReference type="ARBA" id="ARBA00023136"/>
    </source>
</evidence>
<dbReference type="GO" id="GO:0005351">
    <property type="term" value="F:carbohydrate:proton symporter activity"/>
    <property type="evidence" value="ECO:0007669"/>
    <property type="project" value="TreeGrafter"/>
</dbReference>
<sequence length="529" mass="57987">MTIINMGGLNLSINWGEHRWAVFYCLVATIGALCYGYDSIYYTGIQGMYHFKRDYGTRTAPGSDEEWELGTVFLSVSASIIYVGEFVGAILAAPINDKFGRRAVFACASVCIIIGAIVQLCSYGIDGVFYVGRVFVGLGVGQFTATCLIYVADVAPTEIRGPALMCFQFMQSIAQFIGACVNQGTETIDGAASYRLPVGLLCILPLTMLVLLPFIPESPAWFMTKGRREAAAAALTKINRSKPNYSPEPDLVVIEDAVQLELEMESESSWASLITDPVERRKLLYACGVMFAQQINGIQFWYTYGVIFAQSIGVGEPFTINTIIYVVQIVTVGLSVVFGNKMNRRTNLLVCTMGMIISLVAVGGLGTTRDGDGNFSRGVGIGIVVFAYINIVCYNFSIGTLSYTIASEMAVGRNRNKITACALGTFFFTVWMMVFTSPYMYYDADLGPMLGFVYAGTSLVTLAYSWFCVGETTGRTNAELERFFSDRIPVRQWKNHVWADDFGSKIEADKAGEGRVESVVNMPKSEDKA</sequence>
<dbReference type="AlphaFoldDB" id="A0A0F4GDT8"/>
<evidence type="ECO:0000256" key="8">
    <source>
        <dbReference type="SAM" id="Phobius"/>
    </source>
</evidence>
<feature type="transmembrane region" description="Helical" evidence="8">
    <location>
        <begin position="322"/>
        <end position="340"/>
    </location>
</feature>
<gene>
    <name evidence="10" type="ORF">TI39_contig4104g00014</name>
</gene>
<dbReference type="InterPro" id="IPR050360">
    <property type="entry name" value="MFS_Sugar_Transporters"/>
</dbReference>
<dbReference type="InterPro" id="IPR003663">
    <property type="entry name" value="Sugar/inositol_transpt"/>
</dbReference>
<evidence type="ECO:0000313" key="11">
    <source>
        <dbReference type="Proteomes" id="UP000033647"/>
    </source>
</evidence>
<organism evidence="10 11">
    <name type="scientific">Zymoseptoria brevis</name>
    <dbReference type="NCBI Taxonomy" id="1047168"/>
    <lineage>
        <taxon>Eukaryota</taxon>
        <taxon>Fungi</taxon>
        <taxon>Dikarya</taxon>
        <taxon>Ascomycota</taxon>
        <taxon>Pezizomycotina</taxon>
        <taxon>Dothideomycetes</taxon>
        <taxon>Dothideomycetidae</taxon>
        <taxon>Mycosphaerellales</taxon>
        <taxon>Mycosphaerellaceae</taxon>
        <taxon>Zymoseptoria</taxon>
    </lineage>
</organism>
<dbReference type="OrthoDB" id="6133115at2759"/>